<feature type="non-terminal residue" evidence="1">
    <location>
        <position position="1"/>
    </location>
</feature>
<keyword evidence="2" id="KW-1185">Reference proteome</keyword>
<dbReference type="AlphaFoldDB" id="A0A371GF68"/>
<organism evidence="1 2">
    <name type="scientific">Mucuna pruriens</name>
    <name type="common">Velvet bean</name>
    <name type="synonym">Dolichos pruriens</name>
    <dbReference type="NCBI Taxonomy" id="157652"/>
    <lineage>
        <taxon>Eukaryota</taxon>
        <taxon>Viridiplantae</taxon>
        <taxon>Streptophyta</taxon>
        <taxon>Embryophyta</taxon>
        <taxon>Tracheophyta</taxon>
        <taxon>Spermatophyta</taxon>
        <taxon>Magnoliopsida</taxon>
        <taxon>eudicotyledons</taxon>
        <taxon>Gunneridae</taxon>
        <taxon>Pentapetalae</taxon>
        <taxon>rosids</taxon>
        <taxon>fabids</taxon>
        <taxon>Fabales</taxon>
        <taxon>Fabaceae</taxon>
        <taxon>Papilionoideae</taxon>
        <taxon>50 kb inversion clade</taxon>
        <taxon>NPAAA clade</taxon>
        <taxon>indigoferoid/millettioid clade</taxon>
        <taxon>Phaseoleae</taxon>
        <taxon>Mucuna</taxon>
    </lineage>
</organism>
<evidence type="ECO:0000313" key="1">
    <source>
        <dbReference type="EMBL" id="RDX89166.1"/>
    </source>
</evidence>
<name>A0A371GF68_MUCPR</name>
<protein>
    <submittedName>
        <fullName evidence="1">Uncharacterized protein</fullName>
    </submittedName>
</protein>
<gene>
    <name evidence="1" type="ORF">CR513_29137</name>
</gene>
<accession>A0A371GF68</accession>
<evidence type="ECO:0000313" key="2">
    <source>
        <dbReference type="Proteomes" id="UP000257109"/>
    </source>
</evidence>
<reference evidence="1" key="1">
    <citation type="submission" date="2018-05" db="EMBL/GenBank/DDBJ databases">
        <title>Draft genome of Mucuna pruriens seed.</title>
        <authorList>
            <person name="Nnadi N.E."/>
            <person name="Vos R."/>
            <person name="Hasami M.H."/>
            <person name="Devisetty U.K."/>
            <person name="Aguiy J.C."/>
        </authorList>
    </citation>
    <scope>NUCLEOTIDE SEQUENCE [LARGE SCALE GENOMIC DNA]</scope>
    <source>
        <strain evidence="1">JCA_2017</strain>
    </source>
</reference>
<dbReference type="EMBL" id="QJKJ01005749">
    <property type="protein sequence ID" value="RDX89166.1"/>
    <property type="molecule type" value="Genomic_DNA"/>
</dbReference>
<dbReference type="OrthoDB" id="10653605at2759"/>
<sequence>MLTCFQKLVPNQGFSFLDFSPGKFPNNHSPFSEPFQVCLLLCFCKLLLVILAFDFHLQANRLSTLIPKLWNLNDGHNLKRQYPLILNPILLPECRFCLQIMQSHVVIRSITRHAGNNPSSFVHQNRQHGKRINDLIKGQRRLQWKSNQRRSMSKHKHLTVIDFKSSILPIRQHPSIGLTIHSLRSQSCSSKKHLLSLQNLKLFGKRRNQLHLDDSVLLRLNSLTTSPIMICTRLTIQRRENSIPHILHNLPNGLQLPHLPPHKGIKIRIHIGPSEIPTLRMISHWRSTGGSFFFLLLLLLFFDFDGEDGRVAEALDLTGEFVGGGFDRHAGAVESEGEEDIGAAEAVEGGGELELGEREGVAEVEVAVHVREGEVAEEFLARRGGFIARFGSEDVFLFPPFLNV</sequence>
<proteinExistence type="predicted"/>
<dbReference type="Proteomes" id="UP000257109">
    <property type="component" value="Unassembled WGS sequence"/>
</dbReference>
<comment type="caution">
    <text evidence="1">The sequence shown here is derived from an EMBL/GenBank/DDBJ whole genome shotgun (WGS) entry which is preliminary data.</text>
</comment>